<dbReference type="OrthoDB" id="6781249at2759"/>
<gene>
    <name evidence="1" type="ORF">AVEN_214676_1</name>
</gene>
<dbReference type="EMBL" id="BGPR01004344">
    <property type="protein sequence ID" value="GBM98664.1"/>
    <property type="molecule type" value="Genomic_DNA"/>
</dbReference>
<keyword evidence="2" id="KW-1185">Reference proteome</keyword>
<dbReference type="Proteomes" id="UP000499080">
    <property type="component" value="Unassembled WGS sequence"/>
</dbReference>
<name>A0A4Y2K8Y5_ARAVE</name>
<protein>
    <submittedName>
        <fullName evidence="1">Uncharacterized protein</fullName>
    </submittedName>
</protein>
<evidence type="ECO:0000313" key="1">
    <source>
        <dbReference type="EMBL" id="GBM98664.1"/>
    </source>
</evidence>
<evidence type="ECO:0000313" key="2">
    <source>
        <dbReference type="Proteomes" id="UP000499080"/>
    </source>
</evidence>
<sequence length="140" mass="15475">MISAGNQSIGQYLSVHEESFSNPPTNRRLEEAVAGEDDEIQSFITCPSSTPGAISEVGEKMFLAIYKAPNDEHNLNNRRYAAFLKSSTKIRVDISSIPPNKGAAEQYTLSMCFCFVTFNGTCTKGAPLKEEEEFELDQIL</sequence>
<accession>A0A4Y2K8Y5</accession>
<reference evidence="1 2" key="1">
    <citation type="journal article" date="2019" name="Sci. Rep.">
        <title>Orb-weaving spider Araneus ventricosus genome elucidates the spidroin gene catalogue.</title>
        <authorList>
            <person name="Kono N."/>
            <person name="Nakamura H."/>
            <person name="Ohtoshi R."/>
            <person name="Moran D.A.P."/>
            <person name="Shinohara A."/>
            <person name="Yoshida Y."/>
            <person name="Fujiwara M."/>
            <person name="Mori M."/>
            <person name="Tomita M."/>
            <person name="Arakawa K."/>
        </authorList>
    </citation>
    <scope>NUCLEOTIDE SEQUENCE [LARGE SCALE GENOMIC DNA]</scope>
</reference>
<proteinExistence type="predicted"/>
<comment type="caution">
    <text evidence="1">The sequence shown here is derived from an EMBL/GenBank/DDBJ whole genome shotgun (WGS) entry which is preliminary data.</text>
</comment>
<dbReference type="AlphaFoldDB" id="A0A4Y2K8Y5"/>
<organism evidence="1 2">
    <name type="scientific">Araneus ventricosus</name>
    <name type="common">Orbweaver spider</name>
    <name type="synonym">Epeira ventricosa</name>
    <dbReference type="NCBI Taxonomy" id="182803"/>
    <lineage>
        <taxon>Eukaryota</taxon>
        <taxon>Metazoa</taxon>
        <taxon>Ecdysozoa</taxon>
        <taxon>Arthropoda</taxon>
        <taxon>Chelicerata</taxon>
        <taxon>Arachnida</taxon>
        <taxon>Araneae</taxon>
        <taxon>Araneomorphae</taxon>
        <taxon>Entelegynae</taxon>
        <taxon>Araneoidea</taxon>
        <taxon>Araneidae</taxon>
        <taxon>Araneus</taxon>
    </lineage>
</organism>